<accession>A0A1H3WYS7</accession>
<dbReference type="STRING" id="150146.SAMN05443667_101270"/>
<dbReference type="Proteomes" id="UP000198951">
    <property type="component" value="Unassembled WGS sequence"/>
</dbReference>
<organism evidence="1 2">
    <name type="scientific">Flavobacterium gillisiae</name>
    <dbReference type="NCBI Taxonomy" id="150146"/>
    <lineage>
        <taxon>Bacteria</taxon>
        <taxon>Pseudomonadati</taxon>
        <taxon>Bacteroidota</taxon>
        <taxon>Flavobacteriia</taxon>
        <taxon>Flavobacteriales</taxon>
        <taxon>Flavobacteriaceae</taxon>
        <taxon>Flavobacterium</taxon>
    </lineage>
</organism>
<evidence type="ECO:0000313" key="1">
    <source>
        <dbReference type="EMBL" id="SDZ91388.1"/>
    </source>
</evidence>
<dbReference type="RefSeq" id="WP_091083605.1">
    <property type="nucleotide sequence ID" value="NZ_FNRD01000001.1"/>
</dbReference>
<sequence length="231" mass="26926">MHLNSEIQKAVDKVVSEKVPEMVEKHIETMINSVVKDIFCSYGDTSKELKKRIEETLKVNLQEFDLIDYNALVAKTINDNLLQQVNLQPILELTQNIVGFVNKKEIRLQEIADMFIEASQEKNDQSGEGNITFIVNENREHNWVEIYADIDPDIEEYKCAIKFIFSTKGDRKGGIFTFKTKDDHWDSTQKPVSPSRLVSMRNIEAKIFRLYSAQVKITDFDYTPSNYWDRY</sequence>
<dbReference type="OrthoDB" id="1359313at2"/>
<protein>
    <submittedName>
        <fullName evidence="1">Uncharacterized protein</fullName>
    </submittedName>
</protein>
<gene>
    <name evidence="1" type="ORF">SAMN05443667_101270</name>
</gene>
<evidence type="ECO:0000313" key="2">
    <source>
        <dbReference type="Proteomes" id="UP000198951"/>
    </source>
</evidence>
<reference evidence="2" key="1">
    <citation type="submission" date="2016-10" db="EMBL/GenBank/DDBJ databases">
        <authorList>
            <person name="Varghese N."/>
            <person name="Submissions S."/>
        </authorList>
    </citation>
    <scope>NUCLEOTIDE SEQUENCE [LARGE SCALE GENOMIC DNA]</scope>
    <source>
        <strain evidence="2">DSM 22376</strain>
    </source>
</reference>
<proteinExistence type="predicted"/>
<dbReference type="AlphaFoldDB" id="A0A1H3WYS7"/>
<dbReference type="EMBL" id="FNRD01000001">
    <property type="protein sequence ID" value="SDZ91388.1"/>
    <property type="molecule type" value="Genomic_DNA"/>
</dbReference>
<name>A0A1H3WYS7_9FLAO</name>
<keyword evidence="2" id="KW-1185">Reference proteome</keyword>